<comment type="caution">
    <text evidence="1">The sequence shown here is derived from an EMBL/GenBank/DDBJ whole genome shotgun (WGS) entry which is preliminary data.</text>
</comment>
<evidence type="ECO:0000313" key="2">
    <source>
        <dbReference type="Proteomes" id="UP001592530"/>
    </source>
</evidence>
<evidence type="ECO:0000313" key="1">
    <source>
        <dbReference type="EMBL" id="MFC1436152.1"/>
    </source>
</evidence>
<accession>A0ABV6XCX9</accession>
<gene>
    <name evidence="1" type="ORF">ACEZDB_36515</name>
</gene>
<reference evidence="1 2" key="1">
    <citation type="submission" date="2024-09" db="EMBL/GenBank/DDBJ databases">
        <authorList>
            <person name="Lee S.D."/>
        </authorList>
    </citation>
    <scope>NUCLEOTIDE SEQUENCE [LARGE SCALE GENOMIC DNA]</scope>
    <source>
        <strain evidence="1 2">N1-3</strain>
    </source>
</reference>
<sequence length="226" mass="25366">MDIAHRARKRTAQVGRVFLTVLAIAVQAAFFSGMPSYWRLQRTARSGGTRRARSAAEESLRARMGRITDALPFTLSFEHMEDRCVRGSRIHLGLTPNREYALIGRIWITAYFGTDLSIPEALDAICEHVPESRDAIHRYTDNPGRLRISPISVAHGSDIQEHLDWDTPGTYQVASEYPPPGSMTVRLRKSRNPGSMTLQQARHDFGTVISWTVSSVYLRLSAKSGR</sequence>
<proteinExistence type="predicted"/>
<protein>
    <submittedName>
        <fullName evidence="1">Uncharacterized protein</fullName>
    </submittedName>
</protein>
<dbReference type="RefSeq" id="WP_380559643.1">
    <property type="nucleotide sequence ID" value="NZ_JBHEZY010000025.1"/>
</dbReference>
<dbReference type="EMBL" id="JBHEZY010000025">
    <property type="protein sequence ID" value="MFC1436152.1"/>
    <property type="molecule type" value="Genomic_DNA"/>
</dbReference>
<organism evidence="1 2">
    <name type="scientific">Streptacidiphilus alkalitolerans</name>
    <dbReference type="NCBI Taxonomy" id="3342712"/>
    <lineage>
        <taxon>Bacteria</taxon>
        <taxon>Bacillati</taxon>
        <taxon>Actinomycetota</taxon>
        <taxon>Actinomycetes</taxon>
        <taxon>Kitasatosporales</taxon>
        <taxon>Streptomycetaceae</taxon>
        <taxon>Streptacidiphilus</taxon>
    </lineage>
</organism>
<name>A0ABV6XCX9_9ACTN</name>
<dbReference type="Proteomes" id="UP001592530">
    <property type="component" value="Unassembled WGS sequence"/>
</dbReference>